<evidence type="ECO:0000256" key="2">
    <source>
        <dbReference type="SAM" id="MobiDB-lite"/>
    </source>
</evidence>
<gene>
    <name evidence="3" type="ORF">HYH03_012687</name>
</gene>
<evidence type="ECO:0000313" key="4">
    <source>
        <dbReference type="Proteomes" id="UP000612055"/>
    </source>
</evidence>
<proteinExistence type="predicted"/>
<dbReference type="EMBL" id="JAEHOE010000080">
    <property type="protein sequence ID" value="KAG2488686.1"/>
    <property type="molecule type" value="Genomic_DNA"/>
</dbReference>
<evidence type="ECO:0000256" key="1">
    <source>
        <dbReference type="SAM" id="Coils"/>
    </source>
</evidence>
<dbReference type="AlphaFoldDB" id="A0A835XRD4"/>
<accession>A0A835XRD4</accession>
<comment type="caution">
    <text evidence="3">The sequence shown here is derived from an EMBL/GenBank/DDBJ whole genome shotgun (WGS) entry which is preliminary data.</text>
</comment>
<keyword evidence="4" id="KW-1185">Reference proteome</keyword>
<keyword evidence="1" id="KW-0175">Coiled coil</keyword>
<reference evidence="3" key="1">
    <citation type="journal article" date="2020" name="bioRxiv">
        <title>Comparative genomics of Chlamydomonas.</title>
        <authorList>
            <person name="Craig R.J."/>
            <person name="Hasan A.R."/>
            <person name="Ness R.W."/>
            <person name="Keightley P.D."/>
        </authorList>
    </citation>
    <scope>NUCLEOTIDE SEQUENCE</scope>
    <source>
        <strain evidence="3">CCAP 11/70</strain>
    </source>
</reference>
<evidence type="ECO:0000313" key="3">
    <source>
        <dbReference type="EMBL" id="KAG2488686.1"/>
    </source>
</evidence>
<name>A0A835XRD4_9CHLO</name>
<dbReference type="Proteomes" id="UP000612055">
    <property type="component" value="Unassembled WGS sequence"/>
</dbReference>
<feature type="coiled-coil region" evidence="1">
    <location>
        <begin position="38"/>
        <end position="65"/>
    </location>
</feature>
<feature type="region of interest" description="Disordered" evidence="2">
    <location>
        <begin position="1"/>
        <end position="23"/>
    </location>
</feature>
<feature type="compositionally biased region" description="Basic and acidic residues" evidence="2">
    <location>
        <begin position="1"/>
        <end position="10"/>
    </location>
</feature>
<dbReference type="OrthoDB" id="543030at2759"/>
<organism evidence="3 4">
    <name type="scientific">Edaphochlamys debaryana</name>
    <dbReference type="NCBI Taxonomy" id="47281"/>
    <lineage>
        <taxon>Eukaryota</taxon>
        <taxon>Viridiplantae</taxon>
        <taxon>Chlorophyta</taxon>
        <taxon>core chlorophytes</taxon>
        <taxon>Chlorophyceae</taxon>
        <taxon>CS clade</taxon>
        <taxon>Chlamydomonadales</taxon>
        <taxon>Chlamydomonadales incertae sedis</taxon>
        <taxon>Edaphochlamys</taxon>
    </lineage>
</organism>
<protein>
    <submittedName>
        <fullName evidence="3">Uncharacterized protein</fullName>
    </submittedName>
</protein>
<sequence length="132" mass="13786">MAGPRGDADPMRPNAAPPPCPRCELVKSQATKTVINYQKSHRRKVEALRAELKSSRQQVQRLQGQLRFYRFATKAIPAAALLGGAAWLLARVLRRRGAAGASAGGDSGGKAVAAAAAAEGEAAVEEEAPAQA</sequence>